<sequence length="82" mass="9529">MCVGLGRVIGADRLTLCVWIRNREFPSLVLSNVVFGRGVFTHERRPTSRRATFDRLRNTDSILVKKKWINAFVTSFSFYFSD</sequence>
<proteinExistence type="predicted"/>
<organism evidence="1 2">
    <name type="scientific">Bodo saltans</name>
    <name type="common">Flagellated protozoan</name>
    <dbReference type="NCBI Taxonomy" id="75058"/>
    <lineage>
        <taxon>Eukaryota</taxon>
        <taxon>Discoba</taxon>
        <taxon>Euglenozoa</taxon>
        <taxon>Kinetoplastea</taxon>
        <taxon>Metakinetoplastina</taxon>
        <taxon>Eubodonida</taxon>
        <taxon>Bodonidae</taxon>
        <taxon>Bodo</taxon>
    </lineage>
</organism>
<dbReference type="Proteomes" id="UP000051952">
    <property type="component" value="Unassembled WGS sequence"/>
</dbReference>
<keyword evidence="2" id="KW-1185">Reference proteome</keyword>
<evidence type="ECO:0000313" key="1">
    <source>
        <dbReference type="EMBL" id="CUM57936.1"/>
    </source>
</evidence>
<gene>
    <name evidence="1" type="ORF">BSAL_45635</name>
</gene>
<dbReference type="AlphaFoldDB" id="A0A0S4KKM4"/>
<accession>A0A0S4KKM4</accession>
<evidence type="ECO:0000313" key="2">
    <source>
        <dbReference type="Proteomes" id="UP000051952"/>
    </source>
</evidence>
<protein>
    <submittedName>
        <fullName evidence="1">Uncharacterized protein</fullName>
    </submittedName>
</protein>
<dbReference type="VEuPathDB" id="TriTrypDB:BSAL_45635"/>
<name>A0A0S4KKM4_BODSA</name>
<reference evidence="2" key="1">
    <citation type="submission" date="2015-09" db="EMBL/GenBank/DDBJ databases">
        <authorList>
            <consortium name="Pathogen Informatics"/>
        </authorList>
    </citation>
    <scope>NUCLEOTIDE SEQUENCE [LARGE SCALE GENOMIC DNA]</scope>
    <source>
        <strain evidence="2">Lake Konstanz</strain>
    </source>
</reference>
<dbReference type="EMBL" id="CYKH01002208">
    <property type="protein sequence ID" value="CUM57936.1"/>
    <property type="molecule type" value="Genomic_DNA"/>
</dbReference>